<dbReference type="PANTHER" id="PTHR35333:SF3">
    <property type="entry name" value="BETA-LACTAMASE-TYPE TRANSPEPTIDASE FOLD CONTAINING PROTEIN"/>
    <property type="match status" value="1"/>
</dbReference>
<dbReference type="AlphaFoldDB" id="A0A8J3XY50"/>
<feature type="region of interest" description="Disordered" evidence="1">
    <location>
        <begin position="32"/>
        <end position="64"/>
    </location>
</feature>
<accession>A0A8J3XY50</accession>
<reference evidence="4" key="1">
    <citation type="submission" date="2021-01" db="EMBL/GenBank/DDBJ databases">
        <title>Whole genome shotgun sequence of Planotetraspora thailandica NBRC 104271.</title>
        <authorList>
            <person name="Komaki H."/>
            <person name="Tamura T."/>
        </authorList>
    </citation>
    <scope>NUCLEOTIDE SEQUENCE</scope>
    <source>
        <strain evidence="4">NBRC 104271</strain>
    </source>
</reference>
<feature type="signal peptide" evidence="2">
    <location>
        <begin position="1"/>
        <end position="15"/>
    </location>
</feature>
<dbReference type="InterPro" id="IPR000871">
    <property type="entry name" value="Beta-lactam_class-A"/>
</dbReference>
<dbReference type="GO" id="GO:0030655">
    <property type="term" value="P:beta-lactam antibiotic catabolic process"/>
    <property type="evidence" value="ECO:0007669"/>
    <property type="project" value="InterPro"/>
</dbReference>
<dbReference type="SUPFAM" id="SSF56601">
    <property type="entry name" value="beta-lactamase/transpeptidase-like"/>
    <property type="match status" value="1"/>
</dbReference>
<evidence type="ECO:0000256" key="2">
    <source>
        <dbReference type="SAM" id="SignalP"/>
    </source>
</evidence>
<evidence type="ECO:0000259" key="3">
    <source>
        <dbReference type="Pfam" id="PF13354"/>
    </source>
</evidence>
<proteinExistence type="predicted"/>
<organism evidence="4 5">
    <name type="scientific">Planotetraspora thailandica</name>
    <dbReference type="NCBI Taxonomy" id="487172"/>
    <lineage>
        <taxon>Bacteria</taxon>
        <taxon>Bacillati</taxon>
        <taxon>Actinomycetota</taxon>
        <taxon>Actinomycetes</taxon>
        <taxon>Streptosporangiales</taxon>
        <taxon>Streptosporangiaceae</taxon>
        <taxon>Planotetraspora</taxon>
    </lineage>
</organism>
<comment type="caution">
    <text evidence="4">The sequence shown here is derived from an EMBL/GenBank/DDBJ whole genome shotgun (WGS) entry which is preliminary data.</text>
</comment>
<dbReference type="Gene3D" id="3.40.710.10">
    <property type="entry name" value="DD-peptidase/beta-lactamase superfamily"/>
    <property type="match status" value="1"/>
</dbReference>
<feature type="domain" description="Beta-lactamase class A catalytic" evidence="3">
    <location>
        <begin position="136"/>
        <end position="278"/>
    </location>
</feature>
<dbReference type="PANTHER" id="PTHR35333">
    <property type="entry name" value="BETA-LACTAMASE"/>
    <property type="match status" value="1"/>
</dbReference>
<feature type="compositionally biased region" description="Pro residues" evidence="1">
    <location>
        <begin position="39"/>
        <end position="59"/>
    </location>
</feature>
<gene>
    <name evidence="4" type="ORF">Pth03_51850</name>
</gene>
<evidence type="ECO:0000313" key="4">
    <source>
        <dbReference type="EMBL" id="GII56796.1"/>
    </source>
</evidence>
<dbReference type="Proteomes" id="UP000605992">
    <property type="component" value="Unassembled WGS sequence"/>
</dbReference>
<dbReference type="EMBL" id="BOOR01000041">
    <property type="protein sequence ID" value="GII56796.1"/>
    <property type="molecule type" value="Genomic_DNA"/>
</dbReference>
<dbReference type="GO" id="GO:0008800">
    <property type="term" value="F:beta-lactamase activity"/>
    <property type="evidence" value="ECO:0007669"/>
    <property type="project" value="InterPro"/>
</dbReference>
<keyword evidence="5" id="KW-1185">Reference proteome</keyword>
<evidence type="ECO:0000313" key="5">
    <source>
        <dbReference type="Proteomes" id="UP000605992"/>
    </source>
</evidence>
<feature type="chain" id="PRO_5038647102" description="Beta-lactamase class A catalytic domain-containing protein" evidence="2">
    <location>
        <begin position="16"/>
        <end position="315"/>
    </location>
</feature>
<name>A0A8J3XY50_9ACTN</name>
<dbReference type="GO" id="GO:0046677">
    <property type="term" value="P:response to antibiotic"/>
    <property type="evidence" value="ECO:0007669"/>
    <property type="project" value="InterPro"/>
</dbReference>
<dbReference type="InterPro" id="IPR045155">
    <property type="entry name" value="Beta-lactam_cat"/>
</dbReference>
<dbReference type="Pfam" id="PF13354">
    <property type="entry name" value="Beta-lactamase2"/>
    <property type="match status" value="1"/>
</dbReference>
<keyword evidence="2" id="KW-0732">Signal</keyword>
<protein>
    <recommendedName>
        <fullName evidence="3">Beta-lactamase class A catalytic domain-containing protein</fullName>
    </recommendedName>
</protein>
<sequence>MVVAVCVVVSTVWFAAARSRTTGASSAAAFVPVSSPSATPSPPPSPSAVPTPSPSPTPKPTFTKSARKNLTKRLGAYLDGRSGELSVQIEDLKTGLSYGYNTKQRHATASIVKADILVTLLLRAQRDKRGLNANERALAKRMITASDNDAATALWNEVGGSAGVAAANKKLRLRNTAPGPAGYWGATMTTVADQIRLLKTLTSAKSPVNAKNRAYALDLMGDVLSSQDWGVSAAGGRGDTTALKNGWLPRAVDGGLWTINSIGRVRGDDHDYLIAVLTTRDHSMGDGIATVEHVSEMVGDALSKAISTSTAPKNP</sequence>
<evidence type="ECO:0000256" key="1">
    <source>
        <dbReference type="SAM" id="MobiDB-lite"/>
    </source>
</evidence>
<dbReference type="InterPro" id="IPR012338">
    <property type="entry name" value="Beta-lactam/transpept-like"/>
</dbReference>